<protein>
    <recommendedName>
        <fullName evidence="5">LIM zinc-binding domain-containing protein</fullName>
    </recommendedName>
</protein>
<keyword evidence="1 4" id="KW-0479">Metal-binding</keyword>
<keyword evidence="2 4" id="KW-0862">Zinc</keyword>
<reference evidence="6" key="2">
    <citation type="submission" date="2025-08" db="UniProtKB">
        <authorList>
            <consortium name="Ensembl"/>
        </authorList>
    </citation>
    <scope>IDENTIFICATION</scope>
</reference>
<reference evidence="6" key="1">
    <citation type="submission" date="2009-12" db="EMBL/GenBank/DDBJ databases">
        <title>The Genome Sequence of Anolis carolinensis (Green Anole Lizard).</title>
        <authorList>
            <consortium name="The Genome Sequencing Platform"/>
            <person name="Di Palma F."/>
            <person name="Alfoldi J."/>
            <person name="Heiman D."/>
            <person name="Young S."/>
            <person name="Grabherr M."/>
            <person name="Johnson J."/>
            <person name="Lander E.S."/>
            <person name="Lindblad-Toh K."/>
        </authorList>
    </citation>
    <scope>NUCLEOTIDE SEQUENCE [LARGE SCALE GENOMIC DNA]</scope>
    <source>
        <strain evidence="6">JBL SC #1</strain>
    </source>
</reference>
<dbReference type="AlphaFoldDB" id="A0A803TEJ2"/>
<dbReference type="Gene3D" id="2.10.110.10">
    <property type="entry name" value="Cysteine Rich Protein"/>
    <property type="match status" value="1"/>
</dbReference>
<dbReference type="GO" id="GO:0046872">
    <property type="term" value="F:metal ion binding"/>
    <property type="evidence" value="ECO:0007669"/>
    <property type="project" value="UniProtKB-KW"/>
</dbReference>
<dbReference type="Pfam" id="PF00412">
    <property type="entry name" value="LIM"/>
    <property type="match status" value="1"/>
</dbReference>
<evidence type="ECO:0000256" key="3">
    <source>
        <dbReference type="ARBA" id="ARBA00023038"/>
    </source>
</evidence>
<dbReference type="InterPro" id="IPR001781">
    <property type="entry name" value="Znf_LIM"/>
</dbReference>
<proteinExistence type="predicted"/>
<dbReference type="SMART" id="SM00132">
    <property type="entry name" value="LIM"/>
    <property type="match status" value="1"/>
</dbReference>
<evidence type="ECO:0000313" key="6">
    <source>
        <dbReference type="Ensembl" id="ENSACAP00000033632.1"/>
    </source>
</evidence>
<evidence type="ECO:0000256" key="4">
    <source>
        <dbReference type="PROSITE-ProRule" id="PRU00125"/>
    </source>
</evidence>
<dbReference type="SUPFAM" id="SSF57716">
    <property type="entry name" value="Glucocorticoid receptor-like (DNA-binding domain)"/>
    <property type="match status" value="1"/>
</dbReference>
<dbReference type="PANTHER" id="PTHR24214:SF9">
    <property type="entry name" value="LIM DOMAIN-BINDING PROTEIN 3"/>
    <property type="match status" value="1"/>
</dbReference>
<dbReference type="PANTHER" id="PTHR24214">
    <property type="entry name" value="PDZ AND LIM DOMAIN PROTEIN ZASP"/>
    <property type="match status" value="1"/>
</dbReference>
<feature type="domain" description="LIM zinc-binding" evidence="5">
    <location>
        <begin position="1"/>
        <end position="59"/>
    </location>
</feature>
<evidence type="ECO:0000259" key="5">
    <source>
        <dbReference type="PROSITE" id="PS50023"/>
    </source>
</evidence>
<evidence type="ECO:0000313" key="7">
    <source>
        <dbReference type="Proteomes" id="UP000001646"/>
    </source>
</evidence>
<keyword evidence="3 4" id="KW-0440">LIM domain</keyword>
<dbReference type="PROSITE" id="PS50023">
    <property type="entry name" value="LIM_DOMAIN_2"/>
    <property type="match status" value="1"/>
</dbReference>
<organism evidence="6 7">
    <name type="scientific">Anolis carolinensis</name>
    <name type="common">Green anole</name>
    <name type="synonym">American chameleon</name>
    <dbReference type="NCBI Taxonomy" id="28377"/>
    <lineage>
        <taxon>Eukaryota</taxon>
        <taxon>Metazoa</taxon>
        <taxon>Chordata</taxon>
        <taxon>Craniata</taxon>
        <taxon>Vertebrata</taxon>
        <taxon>Euteleostomi</taxon>
        <taxon>Lepidosauria</taxon>
        <taxon>Squamata</taxon>
        <taxon>Bifurcata</taxon>
        <taxon>Unidentata</taxon>
        <taxon>Episquamata</taxon>
        <taxon>Toxicofera</taxon>
        <taxon>Iguania</taxon>
        <taxon>Dactyloidae</taxon>
        <taxon>Anolis</taxon>
    </lineage>
</organism>
<accession>A0A803TEJ2</accession>
<dbReference type="InterPro" id="IPR050604">
    <property type="entry name" value="PDZ-LIM_domain"/>
</dbReference>
<evidence type="ECO:0000256" key="2">
    <source>
        <dbReference type="ARBA" id="ARBA00022833"/>
    </source>
</evidence>
<name>A0A803TEJ2_ANOCA</name>
<dbReference type="Ensembl" id="ENSACAT00000054793.1">
    <property type="protein sequence ID" value="ENSACAP00000033632.1"/>
    <property type="gene ID" value="ENSACAG00000038784.1"/>
</dbReference>
<keyword evidence="7" id="KW-1185">Reference proteome</keyword>
<sequence length="80" mass="8977">MPHVFKPRCVGPFLVAMGRSWHPEEFNCAHCKTTLVDVGFVEEQNNVYCERCYEQFFAPTCPGAGCGPPKSFTWPPPSVL</sequence>
<dbReference type="InParanoid" id="A0A803TEJ2"/>
<evidence type="ECO:0000256" key="1">
    <source>
        <dbReference type="ARBA" id="ARBA00022723"/>
    </source>
</evidence>
<dbReference type="GeneTree" id="ENSGT00940000154877"/>
<dbReference type="Proteomes" id="UP000001646">
    <property type="component" value="Unplaced"/>
</dbReference>
<reference evidence="6" key="3">
    <citation type="submission" date="2025-09" db="UniProtKB">
        <authorList>
            <consortium name="Ensembl"/>
        </authorList>
    </citation>
    <scope>IDENTIFICATION</scope>
</reference>